<gene>
    <name evidence="2" type="ordered locus">MLP_30210</name>
</gene>
<keyword evidence="1" id="KW-0812">Transmembrane</keyword>
<organism evidence="2 3">
    <name type="scientific">Microlunatus phosphovorus (strain ATCC 700054 / DSM 10555 / JCM 9379 / NBRC 101784 / NCIMB 13414 / VKM Ac-1990 / NM-1)</name>
    <dbReference type="NCBI Taxonomy" id="1032480"/>
    <lineage>
        <taxon>Bacteria</taxon>
        <taxon>Bacillati</taxon>
        <taxon>Actinomycetota</taxon>
        <taxon>Actinomycetes</taxon>
        <taxon>Propionibacteriales</taxon>
        <taxon>Propionibacteriaceae</taxon>
        <taxon>Microlunatus</taxon>
    </lineage>
</organism>
<keyword evidence="1" id="KW-0472">Membrane</keyword>
<evidence type="ECO:0000256" key="1">
    <source>
        <dbReference type="SAM" id="Phobius"/>
    </source>
</evidence>
<keyword evidence="1" id="KW-1133">Transmembrane helix</keyword>
<dbReference type="STRING" id="1032480.MLP_30210"/>
<dbReference type="KEGG" id="mph:MLP_30210"/>
<evidence type="ECO:0008006" key="4">
    <source>
        <dbReference type="Google" id="ProtNLM"/>
    </source>
</evidence>
<evidence type="ECO:0000313" key="3">
    <source>
        <dbReference type="Proteomes" id="UP000007947"/>
    </source>
</evidence>
<keyword evidence="3" id="KW-1185">Reference proteome</keyword>
<protein>
    <recommendedName>
        <fullName evidence="4">AtpZ/AtpI family protein</fullName>
    </recommendedName>
</protein>
<dbReference type="Proteomes" id="UP000007947">
    <property type="component" value="Chromosome"/>
</dbReference>
<proteinExistence type="predicted"/>
<dbReference type="AlphaFoldDB" id="F5XKG3"/>
<reference evidence="2 3" key="1">
    <citation type="submission" date="2011-05" db="EMBL/GenBank/DDBJ databases">
        <title>Whole genome sequence of Microlunatus phosphovorus NM-1.</title>
        <authorList>
            <person name="Hosoyama A."/>
            <person name="Sasaki K."/>
            <person name="Harada T."/>
            <person name="Igarashi R."/>
            <person name="Kawakoshi A."/>
            <person name="Sasagawa M."/>
            <person name="Fukada J."/>
            <person name="Nakamura S."/>
            <person name="Katano Y."/>
            <person name="Hanada S."/>
            <person name="Kamagata Y."/>
            <person name="Nakamura N."/>
            <person name="Yamazaki S."/>
            <person name="Fujita N."/>
        </authorList>
    </citation>
    <scope>NUCLEOTIDE SEQUENCE [LARGE SCALE GENOMIC DNA]</scope>
    <source>
        <strain evidence="3">ATCC 700054 / DSM 10555 / JCM 9379 / NBRC 101784 / NCIMB 13414 / VKM Ac-1990 / NM-1</strain>
    </source>
</reference>
<accession>F5XKG3</accession>
<dbReference type="eggNOG" id="COG5336">
    <property type="taxonomic scope" value="Bacteria"/>
</dbReference>
<feature type="transmembrane region" description="Helical" evidence="1">
    <location>
        <begin position="28"/>
        <end position="47"/>
    </location>
</feature>
<dbReference type="EMBL" id="AP012204">
    <property type="protein sequence ID" value="BAK36035.1"/>
    <property type="molecule type" value="Genomic_DNA"/>
</dbReference>
<dbReference type="HOGENOM" id="CLU_186069_1_0_11"/>
<sequence>MRVLSYLLAGVALYGGLGWLADHLLGTGFLLPVGIVLGAAAAAYTIIRRFGRTTETTDKTSKATIGEGAR</sequence>
<evidence type="ECO:0000313" key="2">
    <source>
        <dbReference type="EMBL" id="BAK36035.1"/>
    </source>
</evidence>
<name>F5XKG3_MICPN</name>